<feature type="transmembrane region" description="Helical" evidence="1">
    <location>
        <begin position="225"/>
        <end position="244"/>
    </location>
</feature>
<gene>
    <name evidence="2" type="ORF">Q0590_37205</name>
</gene>
<feature type="transmembrane region" description="Helical" evidence="1">
    <location>
        <begin position="170"/>
        <end position="193"/>
    </location>
</feature>
<comment type="caution">
    <text evidence="2">The sequence shown here is derived from an EMBL/GenBank/DDBJ whole genome shotgun (WGS) entry which is preliminary data.</text>
</comment>
<evidence type="ECO:0000313" key="3">
    <source>
        <dbReference type="Proteomes" id="UP001168528"/>
    </source>
</evidence>
<dbReference type="PANTHER" id="PTHR38454">
    <property type="entry name" value="INTEGRAL MEMBRANE PROTEIN-RELATED"/>
    <property type="match status" value="1"/>
</dbReference>
<feature type="transmembrane region" description="Helical" evidence="1">
    <location>
        <begin position="99"/>
        <end position="117"/>
    </location>
</feature>
<reference evidence="2" key="1">
    <citation type="submission" date="2023-07" db="EMBL/GenBank/DDBJ databases">
        <title>The genome sequence of Rhodocytophaga aerolata KACC 12507.</title>
        <authorList>
            <person name="Zhang X."/>
        </authorList>
    </citation>
    <scope>NUCLEOTIDE SEQUENCE</scope>
    <source>
        <strain evidence="2">KACC 12507</strain>
    </source>
</reference>
<organism evidence="2 3">
    <name type="scientific">Rhodocytophaga aerolata</name>
    <dbReference type="NCBI Taxonomy" id="455078"/>
    <lineage>
        <taxon>Bacteria</taxon>
        <taxon>Pseudomonadati</taxon>
        <taxon>Bacteroidota</taxon>
        <taxon>Cytophagia</taxon>
        <taxon>Cytophagales</taxon>
        <taxon>Rhodocytophagaceae</taxon>
        <taxon>Rhodocytophaga</taxon>
    </lineage>
</organism>
<protein>
    <recommendedName>
        <fullName evidence="4">YfhO family protein</fullName>
    </recommendedName>
</protein>
<feature type="non-terminal residue" evidence="2">
    <location>
        <position position="533"/>
    </location>
</feature>
<dbReference type="InterPro" id="IPR018580">
    <property type="entry name" value="Uncharacterised_YfhO"/>
</dbReference>
<accession>A0ABT8RIN2</accession>
<sequence length="533" mass="59495">SMDRDYAFHWSYGKLETLTLLIPNLYGGSSAGSLGSSSASYQAILQQGGSPAQAVQFTSQLPLYWGSQPNTLGPAYAGAIVCFLFVLSLFIVKDRIKWWLLASTLLLISIAWGKNFFLNDILFSYFPFFNTFRAVTMTLTVVQVFLSMGAVLALGEVVEKSYSWADLKRPLLWSLGLTAGVALLFALAAGMIFDFSSTSDARLGLPAWLLEAIKEDRQSMLRTDALRSVIFILLSAGLLVAYLFKRLNIKILYLSLSLLILIDLFNVDKRYLNNEDFVARRKAEKVEPTAANLSILQDTTQYRVLNLTVSPFEDGLTSYFHHSIGGYHAAKLQRFGEVSDSVLFPELNRLVSGLQSQSFSPAALEQLPVLNMLNTKYFILGNDTQSVLQNPYALGNAWFVQDHKIVANANEELQALKSFDPARTAIVKARYEPLLNAQSLQWDSTARIHLTAYSPDHVVYQSKAETPQLAVFSEIYYQGNNDWQAYVDGKAVPHMQVNYLLRAMVVPAGLHKIEFIYTARTYEKGEVIALISS</sequence>
<evidence type="ECO:0000256" key="1">
    <source>
        <dbReference type="SAM" id="Phobius"/>
    </source>
</evidence>
<keyword evidence="1" id="KW-1133">Transmembrane helix</keyword>
<dbReference type="Proteomes" id="UP001168528">
    <property type="component" value="Unassembled WGS sequence"/>
</dbReference>
<dbReference type="PANTHER" id="PTHR38454:SF1">
    <property type="entry name" value="INTEGRAL MEMBRANE PROTEIN"/>
    <property type="match status" value="1"/>
</dbReference>
<feature type="transmembrane region" description="Helical" evidence="1">
    <location>
        <begin position="251"/>
        <end position="267"/>
    </location>
</feature>
<keyword evidence="3" id="KW-1185">Reference proteome</keyword>
<proteinExistence type="predicted"/>
<evidence type="ECO:0000313" key="2">
    <source>
        <dbReference type="EMBL" id="MDO1451967.1"/>
    </source>
</evidence>
<name>A0ABT8RIN2_9BACT</name>
<feature type="transmembrane region" description="Helical" evidence="1">
    <location>
        <begin position="137"/>
        <end position="158"/>
    </location>
</feature>
<keyword evidence="1" id="KW-0812">Transmembrane</keyword>
<feature type="non-terminal residue" evidence="2">
    <location>
        <position position="1"/>
    </location>
</feature>
<evidence type="ECO:0008006" key="4">
    <source>
        <dbReference type="Google" id="ProtNLM"/>
    </source>
</evidence>
<feature type="transmembrane region" description="Helical" evidence="1">
    <location>
        <begin position="73"/>
        <end position="92"/>
    </location>
</feature>
<dbReference type="EMBL" id="JAUKPO010000142">
    <property type="protein sequence ID" value="MDO1451967.1"/>
    <property type="molecule type" value="Genomic_DNA"/>
</dbReference>
<keyword evidence="1" id="KW-0472">Membrane</keyword>